<reference evidence="1" key="1">
    <citation type="submission" date="2016-05" db="EMBL/GenBank/DDBJ databases">
        <authorList>
            <person name="Lavstsen T."/>
            <person name="Jespersen J.S."/>
        </authorList>
    </citation>
    <scope>NUCLEOTIDE SEQUENCE</scope>
    <source>
        <tissue evidence="1">Brain</tissue>
    </source>
</reference>
<protein>
    <submittedName>
        <fullName evidence="1">Zinc finger, SWIM-type containing 6</fullName>
    </submittedName>
</protein>
<evidence type="ECO:0000313" key="1">
    <source>
        <dbReference type="EMBL" id="SBP32662.1"/>
    </source>
</evidence>
<dbReference type="AlphaFoldDB" id="A0A1A7YPU2"/>
<feature type="non-terminal residue" evidence="1">
    <location>
        <position position="1"/>
    </location>
</feature>
<reference evidence="1" key="2">
    <citation type="submission" date="2016-06" db="EMBL/GenBank/DDBJ databases">
        <title>The genome of a short-lived fish provides insights into sex chromosome evolution and the genetic control of aging.</title>
        <authorList>
            <person name="Reichwald K."/>
            <person name="Felder M."/>
            <person name="Petzold A."/>
            <person name="Koch P."/>
            <person name="Groth M."/>
            <person name="Platzer M."/>
        </authorList>
    </citation>
    <scope>NUCLEOTIDE SEQUENCE</scope>
    <source>
        <tissue evidence="1">Brain</tissue>
    </source>
</reference>
<name>A0A1A7YPU2_9TELE</name>
<proteinExistence type="predicted"/>
<organism evidence="1">
    <name type="scientific">Iconisemion striatum</name>
    <dbReference type="NCBI Taxonomy" id="60296"/>
    <lineage>
        <taxon>Eukaryota</taxon>
        <taxon>Metazoa</taxon>
        <taxon>Chordata</taxon>
        <taxon>Craniata</taxon>
        <taxon>Vertebrata</taxon>
        <taxon>Euteleostomi</taxon>
        <taxon>Actinopterygii</taxon>
        <taxon>Neopterygii</taxon>
        <taxon>Teleostei</taxon>
        <taxon>Neoteleostei</taxon>
        <taxon>Acanthomorphata</taxon>
        <taxon>Ovalentaria</taxon>
        <taxon>Atherinomorphae</taxon>
        <taxon>Cyprinodontiformes</taxon>
        <taxon>Nothobranchiidae</taxon>
        <taxon>Iconisemion</taxon>
    </lineage>
</organism>
<sequence>LLQIESIIIYGVDPNRPRYGNFQASPRSGSPHC</sequence>
<accession>A0A1A7YPU2</accession>
<dbReference type="EMBL" id="HADX01010430">
    <property type="protein sequence ID" value="SBP32662.1"/>
    <property type="molecule type" value="Transcribed_RNA"/>
</dbReference>
<gene>
    <name evidence="1" type="primary">ZSWIM6</name>
</gene>